<gene>
    <name evidence="1" type="ORF">K2173_013160</name>
</gene>
<sequence length="217" mass="24208">MAVIVIRPRQVQMNVCLSRPSLVDMEDYKINVTLLGSACLAHRAGGSPEHRKGAREGKKVLGCTPLQNGSSDDLDQFSDIETTEADGDEEEECGHEALECLENDFVDDNETEENQETSLLTSPPPPPLLIPEEKEEITFGIGLKGEVFTEEQIGFIVKEEGDYGGEAAPSMEADQELANTEELNRRVEEFIREVIEEFVREVKEEIRIEAQQPLIAF</sequence>
<dbReference type="EMBL" id="JAIWQS010000189">
    <property type="protein sequence ID" value="KAJ8747337.1"/>
    <property type="molecule type" value="Genomic_DNA"/>
</dbReference>
<protein>
    <submittedName>
        <fullName evidence="1">Uncharacterized protein</fullName>
    </submittedName>
</protein>
<organism evidence="1 2">
    <name type="scientific">Erythroxylum novogranatense</name>
    <dbReference type="NCBI Taxonomy" id="1862640"/>
    <lineage>
        <taxon>Eukaryota</taxon>
        <taxon>Viridiplantae</taxon>
        <taxon>Streptophyta</taxon>
        <taxon>Embryophyta</taxon>
        <taxon>Tracheophyta</taxon>
        <taxon>Spermatophyta</taxon>
        <taxon>Magnoliopsida</taxon>
        <taxon>eudicotyledons</taxon>
        <taxon>Gunneridae</taxon>
        <taxon>Pentapetalae</taxon>
        <taxon>rosids</taxon>
        <taxon>fabids</taxon>
        <taxon>Malpighiales</taxon>
        <taxon>Erythroxylaceae</taxon>
        <taxon>Erythroxylum</taxon>
    </lineage>
</organism>
<accession>A0AAV8S5A7</accession>
<name>A0AAV8S5A7_9ROSI</name>
<comment type="caution">
    <text evidence="1">The sequence shown here is derived from an EMBL/GenBank/DDBJ whole genome shotgun (WGS) entry which is preliminary data.</text>
</comment>
<proteinExistence type="predicted"/>
<dbReference type="Proteomes" id="UP001159364">
    <property type="component" value="Unassembled WGS sequence"/>
</dbReference>
<keyword evidence="2" id="KW-1185">Reference proteome</keyword>
<dbReference type="AlphaFoldDB" id="A0AAV8S5A7"/>
<evidence type="ECO:0000313" key="2">
    <source>
        <dbReference type="Proteomes" id="UP001159364"/>
    </source>
</evidence>
<evidence type="ECO:0000313" key="1">
    <source>
        <dbReference type="EMBL" id="KAJ8747337.1"/>
    </source>
</evidence>
<reference evidence="1 2" key="1">
    <citation type="submission" date="2021-09" db="EMBL/GenBank/DDBJ databases">
        <title>Genomic insights and catalytic innovation underlie evolution of tropane alkaloids biosynthesis.</title>
        <authorList>
            <person name="Wang Y.-J."/>
            <person name="Tian T."/>
            <person name="Huang J.-P."/>
            <person name="Huang S.-X."/>
        </authorList>
    </citation>
    <scope>NUCLEOTIDE SEQUENCE [LARGE SCALE GENOMIC DNA]</scope>
    <source>
        <strain evidence="1">KIB-2018</strain>
        <tissue evidence="1">Leaf</tissue>
    </source>
</reference>